<protein>
    <submittedName>
        <fullName evidence="2">Uncharacterized protein</fullName>
    </submittedName>
</protein>
<reference evidence="2" key="1">
    <citation type="submission" date="2022-11" db="UniProtKB">
        <authorList>
            <consortium name="WormBaseParasite"/>
        </authorList>
    </citation>
    <scope>IDENTIFICATION</scope>
</reference>
<proteinExistence type="predicted"/>
<dbReference type="Proteomes" id="UP000887565">
    <property type="component" value="Unplaced"/>
</dbReference>
<evidence type="ECO:0000313" key="2">
    <source>
        <dbReference type="WBParaSite" id="nRc.2.0.1.t42969-RA"/>
    </source>
</evidence>
<organism evidence="1 2">
    <name type="scientific">Romanomermis culicivorax</name>
    <name type="common">Nematode worm</name>
    <dbReference type="NCBI Taxonomy" id="13658"/>
    <lineage>
        <taxon>Eukaryota</taxon>
        <taxon>Metazoa</taxon>
        <taxon>Ecdysozoa</taxon>
        <taxon>Nematoda</taxon>
        <taxon>Enoplea</taxon>
        <taxon>Dorylaimia</taxon>
        <taxon>Mermithida</taxon>
        <taxon>Mermithoidea</taxon>
        <taxon>Mermithidae</taxon>
        <taxon>Romanomermis</taxon>
    </lineage>
</organism>
<sequence length="121" mass="13962">MKIQYKEISIAFDEQHIEAIFMLFNVLHTCTIKLLSRAYILGSQFSSLHKDFPKDRLIARLTSFIIEFALTTRHRAIVQEKSRDSSSPLASTFFVPTGTTFVEIDARPWKKISEIKSILLQ</sequence>
<keyword evidence="1" id="KW-1185">Reference proteome</keyword>
<evidence type="ECO:0000313" key="1">
    <source>
        <dbReference type="Proteomes" id="UP000887565"/>
    </source>
</evidence>
<dbReference type="WBParaSite" id="nRc.2.0.1.t42969-RA">
    <property type="protein sequence ID" value="nRc.2.0.1.t42969-RA"/>
    <property type="gene ID" value="nRc.2.0.1.g42969"/>
</dbReference>
<accession>A0A915KXS1</accession>
<name>A0A915KXS1_ROMCU</name>
<dbReference type="AlphaFoldDB" id="A0A915KXS1"/>